<feature type="domain" description="PEGA" evidence="4">
    <location>
        <begin position="130"/>
        <end position="201"/>
    </location>
</feature>
<keyword evidence="2" id="KW-1133">Transmembrane helix</keyword>
<keyword evidence="2" id="KW-0472">Membrane</keyword>
<keyword evidence="3" id="KW-0732">Signal</keyword>
<dbReference type="OrthoDB" id="5504757at2"/>
<evidence type="ECO:0000256" key="3">
    <source>
        <dbReference type="SAM" id="SignalP"/>
    </source>
</evidence>
<feature type="transmembrane region" description="Helical" evidence="2">
    <location>
        <begin position="419"/>
        <end position="442"/>
    </location>
</feature>
<name>A0A0F6W9S7_9BACT</name>
<organism evidence="5 6">
    <name type="scientific">Sandaracinus amylolyticus</name>
    <dbReference type="NCBI Taxonomy" id="927083"/>
    <lineage>
        <taxon>Bacteria</taxon>
        <taxon>Pseudomonadati</taxon>
        <taxon>Myxococcota</taxon>
        <taxon>Polyangia</taxon>
        <taxon>Polyangiales</taxon>
        <taxon>Sandaracinaceae</taxon>
        <taxon>Sandaracinus</taxon>
    </lineage>
</organism>
<dbReference type="Pfam" id="PF08308">
    <property type="entry name" value="PEGA"/>
    <property type="match status" value="2"/>
</dbReference>
<dbReference type="PANTHER" id="PTHR36194:SF1">
    <property type="entry name" value="S-LAYER-LIKE PROTEIN"/>
    <property type="match status" value="1"/>
</dbReference>
<keyword evidence="1" id="KW-0802">TPR repeat</keyword>
<accession>A0A0F6W9S7</accession>
<gene>
    <name evidence="5" type="ORF">DB32_008199</name>
</gene>
<proteinExistence type="predicted"/>
<keyword evidence="6" id="KW-1185">Reference proteome</keyword>
<dbReference type="SUPFAM" id="SSF48452">
    <property type="entry name" value="TPR-like"/>
    <property type="match status" value="1"/>
</dbReference>
<dbReference type="KEGG" id="samy:DB32_008199"/>
<evidence type="ECO:0000259" key="4">
    <source>
        <dbReference type="Pfam" id="PF08308"/>
    </source>
</evidence>
<keyword evidence="2" id="KW-0812">Transmembrane</keyword>
<evidence type="ECO:0000256" key="2">
    <source>
        <dbReference type="SAM" id="Phobius"/>
    </source>
</evidence>
<feature type="domain" description="PEGA" evidence="4">
    <location>
        <begin position="206"/>
        <end position="271"/>
    </location>
</feature>
<feature type="transmembrane region" description="Helical" evidence="2">
    <location>
        <begin position="365"/>
        <end position="387"/>
    </location>
</feature>
<feature type="repeat" description="TPR" evidence="1">
    <location>
        <begin position="75"/>
        <end position="108"/>
    </location>
</feature>
<feature type="signal peptide" evidence="3">
    <location>
        <begin position="1"/>
        <end position="29"/>
    </location>
</feature>
<dbReference type="Gene3D" id="1.25.40.10">
    <property type="entry name" value="Tetratricopeptide repeat domain"/>
    <property type="match status" value="1"/>
</dbReference>
<dbReference type="Proteomes" id="UP000034883">
    <property type="component" value="Chromosome"/>
</dbReference>
<evidence type="ECO:0000313" key="6">
    <source>
        <dbReference type="Proteomes" id="UP000034883"/>
    </source>
</evidence>
<dbReference type="InterPro" id="IPR019734">
    <property type="entry name" value="TPR_rpt"/>
</dbReference>
<dbReference type="RefSeq" id="WP_053237956.1">
    <property type="nucleotide sequence ID" value="NZ_CP011125.1"/>
</dbReference>
<dbReference type="AlphaFoldDB" id="A0A0F6W9S7"/>
<evidence type="ECO:0000313" key="5">
    <source>
        <dbReference type="EMBL" id="AKF11050.1"/>
    </source>
</evidence>
<protein>
    <recommendedName>
        <fullName evidence="4">PEGA domain-containing protein</fullName>
    </recommendedName>
</protein>
<evidence type="ECO:0000256" key="1">
    <source>
        <dbReference type="PROSITE-ProRule" id="PRU00339"/>
    </source>
</evidence>
<reference evidence="5 6" key="1">
    <citation type="submission" date="2015-03" db="EMBL/GenBank/DDBJ databases">
        <title>Genome assembly of Sandaracinus amylolyticus DSM 53668.</title>
        <authorList>
            <person name="Sharma G."/>
            <person name="Subramanian S."/>
        </authorList>
    </citation>
    <scope>NUCLEOTIDE SEQUENCE [LARGE SCALE GENOMIC DNA]</scope>
    <source>
        <strain evidence="5 6">DSM 53668</strain>
    </source>
</reference>
<dbReference type="EMBL" id="CP011125">
    <property type="protein sequence ID" value="AKF11050.1"/>
    <property type="molecule type" value="Genomic_DNA"/>
</dbReference>
<dbReference type="STRING" id="927083.DB32_008199"/>
<dbReference type="PANTHER" id="PTHR36194">
    <property type="entry name" value="S-LAYER-LIKE PROTEIN"/>
    <property type="match status" value="1"/>
</dbReference>
<dbReference type="PROSITE" id="PS50005">
    <property type="entry name" value="TPR"/>
    <property type="match status" value="1"/>
</dbReference>
<dbReference type="InterPro" id="IPR013229">
    <property type="entry name" value="PEGA"/>
</dbReference>
<dbReference type="InterPro" id="IPR011990">
    <property type="entry name" value="TPR-like_helical_dom_sf"/>
</dbReference>
<feature type="chain" id="PRO_5002511700" description="PEGA domain-containing protein" evidence="3">
    <location>
        <begin position="30"/>
        <end position="471"/>
    </location>
</feature>
<sequence>MPIAPRSSFPLAVALLLALAAPLPSGARAQDAEPSREARAEARERFERALELYDEGLLDQALVEFRRAYEVAPAPQVLFNLGQVYASLGRAVESVDAFEQYLREMPSLAPDRRAAVEAELRRQRARIAFLEITATPADAIVWIDGIEVGPASSVAAPGSTMRVTAGTVLVELRAPGHEAFREIVRIAGGLTARVEATLERTAILRGRIRVTSRTAGQRVTIDGRDVGTTPLPDSIEVDPGRHTIVAARDGYAAIQRTVDVATAEQEDVDLTMSVRQIDPTVAARVRLRTPMTPSRITVDGEEVEVADELLLPAGRHVIELHVADRRVVRETLDLRAGTYQTLTPELAWADLEQRLQRQRVAERNAWIVALSGGGLLLASAVITGALLGSRAEYIEQTEGCESSCGISDYATWHQREGGWWAVVGVGGVAGAVVSLVGGGLLLGAGNQRQVMESATMRASLGVGSVQIEGTF</sequence>